<comment type="caution">
    <text evidence="5">The sequence shown here is derived from an EMBL/GenBank/DDBJ whole genome shotgun (WGS) entry which is preliminary data.</text>
</comment>
<feature type="region of interest" description="Disordered" evidence="3">
    <location>
        <begin position="1"/>
        <end position="26"/>
    </location>
</feature>
<dbReference type="VEuPathDB" id="AmoebaDB:NfTy_059690"/>
<dbReference type="Pfam" id="PF04969">
    <property type="entry name" value="CS"/>
    <property type="match status" value="1"/>
</dbReference>
<keyword evidence="2" id="KW-0963">Cytoplasm</keyword>
<dbReference type="RefSeq" id="XP_044562599.1">
    <property type="nucleotide sequence ID" value="XM_044706487.1"/>
</dbReference>
<gene>
    <name evidence="5" type="ORF">FDP41_003208</name>
</gene>
<proteinExistence type="predicted"/>
<dbReference type="PANTHER" id="PTHR12356:SF3">
    <property type="entry name" value="NUCLEAR MIGRATION PROTEIN NUDC"/>
    <property type="match status" value="1"/>
</dbReference>
<evidence type="ECO:0000313" key="5">
    <source>
        <dbReference type="EMBL" id="KAF0977886.1"/>
    </source>
</evidence>
<dbReference type="PANTHER" id="PTHR12356">
    <property type="entry name" value="NUCLEAR MOVEMENT PROTEIN NUDC"/>
    <property type="match status" value="1"/>
</dbReference>
<keyword evidence="6" id="KW-1185">Reference proteome</keyword>
<dbReference type="PROSITE" id="PS51203">
    <property type="entry name" value="CS"/>
    <property type="match status" value="1"/>
</dbReference>
<dbReference type="GO" id="GO:0006457">
    <property type="term" value="P:protein folding"/>
    <property type="evidence" value="ECO:0007669"/>
    <property type="project" value="TreeGrafter"/>
</dbReference>
<evidence type="ECO:0000256" key="2">
    <source>
        <dbReference type="ARBA" id="ARBA00022490"/>
    </source>
</evidence>
<dbReference type="CDD" id="cd06467">
    <property type="entry name" value="p23_NUDC_like"/>
    <property type="match status" value="1"/>
</dbReference>
<dbReference type="EMBL" id="VFQX01000033">
    <property type="protein sequence ID" value="KAF0977886.1"/>
    <property type="molecule type" value="Genomic_DNA"/>
</dbReference>
<dbReference type="Gene3D" id="2.60.40.790">
    <property type="match status" value="1"/>
</dbReference>
<dbReference type="SUPFAM" id="SSF49764">
    <property type="entry name" value="HSP20-like chaperones"/>
    <property type="match status" value="1"/>
</dbReference>
<comment type="subcellular location">
    <subcellularLocation>
        <location evidence="1">Cytoplasm</location>
    </subcellularLocation>
</comment>
<dbReference type="InterPro" id="IPR008978">
    <property type="entry name" value="HSP20-like_chaperone"/>
</dbReference>
<dbReference type="OMA" id="YWQIEDK"/>
<dbReference type="AlphaFoldDB" id="A0A6A5BRV2"/>
<evidence type="ECO:0000256" key="1">
    <source>
        <dbReference type="ARBA" id="ARBA00004496"/>
    </source>
</evidence>
<evidence type="ECO:0000313" key="6">
    <source>
        <dbReference type="Proteomes" id="UP000444721"/>
    </source>
</evidence>
<feature type="compositionally biased region" description="Low complexity" evidence="3">
    <location>
        <begin position="1"/>
        <end position="12"/>
    </location>
</feature>
<dbReference type="OrthoDB" id="416217at2759"/>
<organism evidence="5 6">
    <name type="scientific">Naegleria fowleri</name>
    <name type="common">Brain eating amoeba</name>
    <dbReference type="NCBI Taxonomy" id="5763"/>
    <lineage>
        <taxon>Eukaryota</taxon>
        <taxon>Discoba</taxon>
        <taxon>Heterolobosea</taxon>
        <taxon>Tetramitia</taxon>
        <taxon>Eutetramitia</taxon>
        <taxon>Vahlkampfiidae</taxon>
        <taxon>Naegleria</taxon>
    </lineage>
</organism>
<dbReference type="GO" id="GO:0005737">
    <property type="term" value="C:cytoplasm"/>
    <property type="evidence" value="ECO:0007669"/>
    <property type="project" value="UniProtKB-SubCell"/>
</dbReference>
<dbReference type="Proteomes" id="UP000444721">
    <property type="component" value="Unassembled WGS sequence"/>
</dbReference>
<evidence type="ECO:0000256" key="3">
    <source>
        <dbReference type="SAM" id="MobiDB-lite"/>
    </source>
</evidence>
<dbReference type="InterPro" id="IPR037898">
    <property type="entry name" value="NudC_fam"/>
</dbReference>
<dbReference type="InterPro" id="IPR007052">
    <property type="entry name" value="CS_dom"/>
</dbReference>
<name>A0A6A5BRV2_NAEFO</name>
<dbReference type="GeneID" id="68110426"/>
<protein>
    <recommendedName>
        <fullName evidence="4">CS domain-containing protein</fullName>
    </recommendedName>
</protein>
<accession>A0A6A5BRV2</accession>
<feature type="domain" description="CS" evidence="4">
    <location>
        <begin position="31"/>
        <end position="120"/>
    </location>
</feature>
<sequence>MSSSSSGSSSSSEKANLIKPVQGGATGPTNLENVNYKWTQDISSLMVVIPFSQPITTKSVKVIFQPKSIKVTVAGFDTPIIEGKLCKEIDEDESYWQIEDKKELIINLQKTVGTWWDCVMDGHPKIDTSQIDTPQANLSDLGPEMRQTVEKMLFDQAAKATGNPTSEDRLRQENIRRLKEMHPNINFDGMDFSKAQFNF</sequence>
<dbReference type="VEuPathDB" id="AmoebaDB:FDP41_003208"/>
<evidence type="ECO:0000259" key="4">
    <source>
        <dbReference type="PROSITE" id="PS51203"/>
    </source>
</evidence>
<dbReference type="VEuPathDB" id="AmoebaDB:NF0115640"/>
<reference evidence="5 6" key="1">
    <citation type="journal article" date="2019" name="Sci. Rep.">
        <title>Nanopore sequencing improves the draft genome of the human pathogenic amoeba Naegleria fowleri.</title>
        <authorList>
            <person name="Liechti N."/>
            <person name="Schurch N."/>
            <person name="Bruggmann R."/>
            <person name="Wittwer M."/>
        </authorList>
    </citation>
    <scope>NUCLEOTIDE SEQUENCE [LARGE SCALE GENOMIC DNA]</scope>
    <source>
        <strain evidence="5 6">ATCC 30894</strain>
    </source>
</reference>
<dbReference type="GO" id="GO:0051082">
    <property type="term" value="F:unfolded protein binding"/>
    <property type="evidence" value="ECO:0007669"/>
    <property type="project" value="TreeGrafter"/>
</dbReference>